<feature type="active site" evidence="6">
    <location>
        <position position="168"/>
    </location>
</feature>
<keyword evidence="2 6" id="KW-0963">Cytoplasm</keyword>
<evidence type="ECO:0000313" key="8">
    <source>
        <dbReference type="EMBL" id="GLQ17591.1"/>
    </source>
</evidence>
<dbReference type="HAMAP" id="MF_00417">
    <property type="entry name" value="Pyrrolid_peptidase"/>
    <property type="match status" value="1"/>
</dbReference>
<gene>
    <name evidence="6 8" type="primary">pcp</name>
    <name evidence="8" type="ORF">GCM10007879_18400</name>
</gene>
<dbReference type="InterPro" id="IPR029762">
    <property type="entry name" value="PGP-I_bact-type"/>
</dbReference>
<dbReference type="CDD" id="cd00501">
    <property type="entry name" value="Peptidase_C15"/>
    <property type="match status" value="1"/>
</dbReference>
<dbReference type="RefSeq" id="WP_284363856.1">
    <property type="nucleotide sequence ID" value="NZ_BSNI01000002.1"/>
</dbReference>
<dbReference type="Pfam" id="PF01470">
    <property type="entry name" value="Peptidase_C15"/>
    <property type="match status" value="1"/>
</dbReference>
<comment type="catalytic activity">
    <reaction evidence="6 7">
        <text>Release of an N-terminal pyroglutamyl group from a polypeptide, the second amino acid generally not being Pro.</text>
        <dbReference type="EC" id="3.4.19.3"/>
    </reaction>
</comment>
<dbReference type="InterPro" id="IPR000816">
    <property type="entry name" value="Peptidase_C15"/>
</dbReference>
<dbReference type="EC" id="3.4.19.3" evidence="6"/>
<keyword evidence="4 6" id="KW-0378">Hydrolase</keyword>
<comment type="function">
    <text evidence="6">Removes 5-oxoproline from various penultimate amino acid residues except L-proline.</text>
</comment>
<evidence type="ECO:0000313" key="9">
    <source>
        <dbReference type="Proteomes" id="UP001161405"/>
    </source>
</evidence>
<dbReference type="InterPro" id="IPR016125">
    <property type="entry name" value="Peptidase_C15-like"/>
</dbReference>
<dbReference type="InterPro" id="IPR033694">
    <property type="entry name" value="PGPEP1_Cys_AS"/>
</dbReference>
<dbReference type="Proteomes" id="UP001161405">
    <property type="component" value="Unassembled WGS sequence"/>
</dbReference>
<reference evidence="8" key="2">
    <citation type="submission" date="2023-01" db="EMBL/GenBank/DDBJ databases">
        <title>Draft genome sequence of Maritalea porphyrae strain NBRC 107169.</title>
        <authorList>
            <person name="Sun Q."/>
            <person name="Mori K."/>
        </authorList>
    </citation>
    <scope>NUCLEOTIDE SEQUENCE</scope>
    <source>
        <strain evidence="8">NBRC 107169</strain>
    </source>
</reference>
<dbReference type="PROSITE" id="PS01334">
    <property type="entry name" value="PYRASE_CYS"/>
    <property type="match status" value="1"/>
</dbReference>
<evidence type="ECO:0000256" key="6">
    <source>
        <dbReference type="HAMAP-Rule" id="MF_00417"/>
    </source>
</evidence>
<feature type="active site" evidence="6">
    <location>
        <position position="81"/>
    </location>
</feature>
<evidence type="ECO:0000256" key="1">
    <source>
        <dbReference type="ARBA" id="ARBA00006641"/>
    </source>
</evidence>
<dbReference type="PIRSF" id="PIRSF015592">
    <property type="entry name" value="Prld-crbxl_pptds"/>
    <property type="match status" value="1"/>
</dbReference>
<evidence type="ECO:0000256" key="2">
    <source>
        <dbReference type="ARBA" id="ARBA00022490"/>
    </source>
</evidence>
<evidence type="ECO:0000256" key="7">
    <source>
        <dbReference type="PROSITE-ProRule" id="PRU10077"/>
    </source>
</evidence>
<proteinExistence type="inferred from homology"/>
<comment type="caution">
    <text evidence="8">The sequence shown here is derived from an EMBL/GenBank/DDBJ whole genome shotgun (WGS) entry which is preliminary data.</text>
</comment>
<dbReference type="NCBIfam" id="TIGR00504">
    <property type="entry name" value="pyro_pdase"/>
    <property type="match status" value="1"/>
</dbReference>
<keyword evidence="9" id="KW-1185">Reference proteome</keyword>
<keyword evidence="3 6" id="KW-0645">Protease</keyword>
<reference evidence="8" key="1">
    <citation type="journal article" date="2014" name="Int. J. Syst. Evol. Microbiol.">
        <title>Complete genome of a new Firmicutes species belonging to the dominant human colonic microbiota ('Ruminococcus bicirculans') reveals two chromosomes and a selective capacity to utilize plant glucans.</title>
        <authorList>
            <consortium name="NISC Comparative Sequencing Program"/>
            <person name="Wegmann U."/>
            <person name="Louis P."/>
            <person name="Goesmann A."/>
            <person name="Henrissat B."/>
            <person name="Duncan S.H."/>
            <person name="Flint H.J."/>
        </authorList>
    </citation>
    <scope>NUCLEOTIDE SEQUENCE</scope>
    <source>
        <strain evidence="8">NBRC 107169</strain>
    </source>
</reference>
<feature type="active site" evidence="6 7">
    <location>
        <position position="144"/>
    </location>
</feature>
<comment type="similarity">
    <text evidence="1 6">Belongs to the peptidase C15 family.</text>
</comment>
<dbReference type="EMBL" id="BSNI01000002">
    <property type="protein sequence ID" value="GLQ17591.1"/>
    <property type="molecule type" value="Genomic_DNA"/>
</dbReference>
<comment type="subcellular location">
    <subcellularLocation>
        <location evidence="6">Cytoplasm</location>
    </subcellularLocation>
</comment>
<accession>A0ABQ5UQQ5</accession>
<protein>
    <recommendedName>
        <fullName evidence="6">Pyrrolidone-carboxylate peptidase</fullName>
        <ecNumber evidence="6">3.4.19.3</ecNumber>
    </recommendedName>
    <alternativeName>
        <fullName evidence="6">5-oxoprolyl-peptidase</fullName>
    </alternativeName>
    <alternativeName>
        <fullName evidence="6">Pyroglutamyl-peptidase I</fullName>
        <shortName evidence="6">PGP-I</shortName>
        <shortName evidence="6">Pyrase</shortName>
    </alternativeName>
</protein>
<evidence type="ECO:0000256" key="4">
    <source>
        <dbReference type="ARBA" id="ARBA00022801"/>
    </source>
</evidence>
<dbReference type="SUPFAM" id="SSF53182">
    <property type="entry name" value="Pyrrolidone carboxyl peptidase (pyroglutamate aminopeptidase)"/>
    <property type="match status" value="1"/>
</dbReference>
<dbReference type="InterPro" id="IPR036440">
    <property type="entry name" value="Peptidase_C15-like_sf"/>
</dbReference>
<dbReference type="NCBIfam" id="NF009676">
    <property type="entry name" value="PRK13197.1"/>
    <property type="match status" value="1"/>
</dbReference>
<organism evidence="8 9">
    <name type="scientific">Maritalea porphyrae</name>
    <dbReference type="NCBI Taxonomy" id="880732"/>
    <lineage>
        <taxon>Bacteria</taxon>
        <taxon>Pseudomonadati</taxon>
        <taxon>Pseudomonadota</taxon>
        <taxon>Alphaproteobacteria</taxon>
        <taxon>Hyphomicrobiales</taxon>
        <taxon>Devosiaceae</taxon>
        <taxon>Maritalea</taxon>
    </lineage>
</organism>
<sequence length="215" mass="23000">MTQRILLTGFEPFGGEATNPSMEIAKALDGYQSEGFIIQAAILPVVRHKSVNRVVELIKKIEPTIVIALGVAVGRSAITPEKVAINFDDFRIPDNAGNQPIGEAIRAEGAAAHFSTLPINLMTQSICTENVPGAVSFSAGTFVCNHVMYGALDHIERNKLPIRAGFIHVPQATEFCSDPNIPTIKLQQMVNAICKAIAAAVNVEADVKINAGNIQ</sequence>
<keyword evidence="5 6" id="KW-0788">Thiol protease</keyword>
<dbReference type="Gene3D" id="3.40.630.20">
    <property type="entry name" value="Peptidase C15, pyroglutamyl peptidase I-like"/>
    <property type="match status" value="1"/>
</dbReference>
<dbReference type="PANTHER" id="PTHR23402:SF1">
    <property type="entry name" value="PYROGLUTAMYL-PEPTIDASE I"/>
    <property type="match status" value="1"/>
</dbReference>
<dbReference type="PRINTS" id="PR00706">
    <property type="entry name" value="PYROGLUPTASE"/>
</dbReference>
<dbReference type="PANTHER" id="PTHR23402">
    <property type="entry name" value="PROTEASE FAMILY C15 PYROGLUTAMYL-PEPTIDASE I-RELATED"/>
    <property type="match status" value="1"/>
</dbReference>
<comment type="subunit">
    <text evidence="6">Homotetramer.</text>
</comment>
<name>A0ABQ5UQQ5_9HYPH</name>
<evidence type="ECO:0000256" key="5">
    <source>
        <dbReference type="ARBA" id="ARBA00022807"/>
    </source>
</evidence>
<evidence type="ECO:0000256" key="3">
    <source>
        <dbReference type="ARBA" id="ARBA00022670"/>
    </source>
</evidence>